<gene>
    <name evidence="1" type="ORF">CSH63_05825</name>
</gene>
<dbReference type="AlphaFoldDB" id="A0A386WHP0"/>
<name>A0A386WHP0_9ACTN</name>
<organism evidence="1 2">
    <name type="scientific">Micromonospora tulbaghiae</name>
    <dbReference type="NCBI Taxonomy" id="479978"/>
    <lineage>
        <taxon>Bacteria</taxon>
        <taxon>Bacillati</taxon>
        <taxon>Actinomycetota</taxon>
        <taxon>Actinomycetes</taxon>
        <taxon>Micromonosporales</taxon>
        <taxon>Micromonosporaceae</taxon>
        <taxon>Micromonospora</taxon>
    </lineage>
</organism>
<dbReference type="Proteomes" id="UP000267804">
    <property type="component" value="Chromosome"/>
</dbReference>
<proteinExistence type="predicted"/>
<sequence>MGLRIDQLLMALTSLYARNESVLAIPEEAQRISAPLWLLLVRRASGRAIVLLVTARSITSFERNVGRG</sequence>
<evidence type="ECO:0000313" key="1">
    <source>
        <dbReference type="EMBL" id="AYF26960.1"/>
    </source>
</evidence>
<accession>A0A386WHP0</accession>
<protein>
    <submittedName>
        <fullName evidence="1">Uncharacterized protein</fullName>
    </submittedName>
</protein>
<dbReference type="EMBL" id="CP024087">
    <property type="protein sequence ID" value="AYF26960.1"/>
    <property type="molecule type" value="Genomic_DNA"/>
</dbReference>
<dbReference type="KEGG" id="mtua:CSH63_05825"/>
<reference evidence="1 2" key="1">
    <citation type="submission" date="2017-10" db="EMBL/GenBank/DDBJ databases">
        <title>Integration of genomic and chemical information greatly accelerates assignment of the full stereostructure of myelolactone, a potent inhibitor of myeloma from a marine-derived Micromonospora.</title>
        <authorList>
            <person name="Kim M.C."/>
            <person name="Machado H."/>
            <person name="Jensen P.R."/>
            <person name="Fenical W."/>
        </authorList>
    </citation>
    <scope>NUCLEOTIDE SEQUENCE [LARGE SCALE GENOMIC DNA]</scope>
    <source>
        <strain evidence="1 2">CNY-010</strain>
    </source>
</reference>
<evidence type="ECO:0000313" key="2">
    <source>
        <dbReference type="Proteomes" id="UP000267804"/>
    </source>
</evidence>